<dbReference type="InterPro" id="IPR028082">
    <property type="entry name" value="Peripla_BP_I"/>
</dbReference>
<dbReference type="SMART" id="SM00354">
    <property type="entry name" value="HTH_LACI"/>
    <property type="match status" value="1"/>
</dbReference>
<dbReference type="Gene3D" id="3.40.50.2300">
    <property type="match status" value="2"/>
</dbReference>
<keyword evidence="5" id="KW-0472">Membrane</keyword>
<accession>A0ABV9WLC6</accession>
<dbReference type="PROSITE" id="PS00356">
    <property type="entry name" value="HTH_LACI_1"/>
    <property type="match status" value="1"/>
</dbReference>
<evidence type="ECO:0000256" key="2">
    <source>
        <dbReference type="ARBA" id="ARBA00023125"/>
    </source>
</evidence>
<dbReference type="Pfam" id="PF13377">
    <property type="entry name" value="Peripla_BP_3"/>
    <property type="match status" value="1"/>
</dbReference>
<dbReference type="InterPro" id="IPR010982">
    <property type="entry name" value="Lambda_DNA-bd_dom_sf"/>
</dbReference>
<keyword evidence="2 8" id="KW-0238">DNA-binding</keyword>
<dbReference type="PROSITE" id="PS50943">
    <property type="entry name" value="HTH_CROC1"/>
    <property type="match status" value="1"/>
</dbReference>
<proteinExistence type="predicted"/>
<organism evidence="8 9">
    <name type="scientific">Dactylosporangium cerinum</name>
    <dbReference type="NCBI Taxonomy" id="1434730"/>
    <lineage>
        <taxon>Bacteria</taxon>
        <taxon>Bacillati</taxon>
        <taxon>Actinomycetota</taxon>
        <taxon>Actinomycetes</taxon>
        <taxon>Micromonosporales</taxon>
        <taxon>Micromonosporaceae</taxon>
        <taxon>Dactylosporangium</taxon>
    </lineage>
</organism>
<keyword evidence="5" id="KW-1133">Transmembrane helix</keyword>
<dbReference type="InterPro" id="IPR000843">
    <property type="entry name" value="HTH_LacI"/>
</dbReference>
<dbReference type="InterPro" id="IPR001387">
    <property type="entry name" value="Cro/C1-type_HTH"/>
</dbReference>
<dbReference type="Pfam" id="PF00356">
    <property type="entry name" value="LacI"/>
    <property type="match status" value="1"/>
</dbReference>
<dbReference type="CDD" id="cd01392">
    <property type="entry name" value="HTH_LacI"/>
    <property type="match status" value="1"/>
</dbReference>
<reference evidence="9" key="1">
    <citation type="journal article" date="2019" name="Int. J. Syst. Evol. Microbiol.">
        <title>The Global Catalogue of Microorganisms (GCM) 10K type strain sequencing project: providing services to taxonomists for standard genome sequencing and annotation.</title>
        <authorList>
            <consortium name="The Broad Institute Genomics Platform"/>
            <consortium name="The Broad Institute Genome Sequencing Center for Infectious Disease"/>
            <person name="Wu L."/>
            <person name="Ma J."/>
        </authorList>
    </citation>
    <scope>NUCLEOTIDE SEQUENCE [LARGE SCALE GENOMIC DNA]</scope>
    <source>
        <strain evidence="9">CGMCC 4.7152</strain>
    </source>
</reference>
<dbReference type="PROSITE" id="PS50932">
    <property type="entry name" value="HTH_LACI_2"/>
    <property type="match status" value="1"/>
</dbReference>
<evidence type="ECO:0000259" key="7">
    <source>
        <dbReference type="PROSITE" id="PS50943"/>
    </source>
</evidence>
<dbReference type="SUPFAM" id="SSF53822">
    <property type="entry name" value="Periplasmic binding protein-like I"/>
    <property type="match status" value="1"/>
</dbReference>
<dbReference type="PANTHER" id="PTHR30146">
    <property type="entry name" value="LACI-RELATED TRANSCRIPTIONAL REPRESSOR"/>
    <property type="match status" value="1"/>
</dbReference>
<keyword evidence="9" id="KW-1185">Reference proteome</keyword>
<comment type="caution">
    <text evidence="8">The sequence shown here is derived from an EMBL/GenBank/DDBJ whole genome shotgun (WGS) entry which is preliminary data.</text>
</comment>
<keyword evidence="3" id="KW-0804">Transcription</keyword>
<protein>
    <submittedName>
        <fullName evidence="8">LacI family DNA-binding transcriptional regulator</fullName>
    </submittedName>
</protein>
<sequence>MATIGDVARQAGVSPSTVSYVLSGKRTISEETRQRVLAAVEVLGYHPHAGARALASNRSNVIALIMPLYTGLYVPVLMQFVISVVTAARRFDHDVLLLTQDEGEQGLERVAASSLADALIVMDVELHDRRLPRLRSLGRPSVLIGFPADASGLTCIDLDFAAAGAACVDHLADLGHACVALVGSPPEVYERELGFASRTAAGFDEALRRRGLRGTTVPCEPTPDAVLETVTGLLRRHPDLTGVVVHNEPTVPPLLDAFAALGLRVPRDVSVVAICPDEVAERGKPRLTSVSIPAEEVGRRAVDLLMAKLDGRPVPEATLLPPALTVRDSAAAARNTRTGPRRGRSHTPDNALRSAARSPGRRPRRPR</sequence>
<dbReference type="EMBL" id="JBHSIU010000130">
    <property type="protein sequence ID" value="MFC5008079.1"/>
    <property type="molecule type" value="Genomic_DNA"/>
</dbReference>
<name>A0ABV9WLC6_9ACTN</name>
<evidence type="ECO:0000313" key="9">
    <source>
        <dbReference type="Proteomes" id="UP001595912"/>
    </source>
</evidence>
<keyword evidence="5" id="KW-0812">Transmembrane</keyword>
<keyword evidence="1" id="KW-0805">Transcription regulation</keyword>
<dbReference type="Gene3D" id="1.10.260.40">
    <property type="entry name" value="lambda repressor-like DNA-binding domains"/>
    <property type="match status" value="1"/>
</dbReference>
<feature type="domain" description="HTH cro/C1-type" evidence="7">
    <location>
        <begin position="3"/>
        <end position="46"/>
    </location>
</feature>
<evidence type="ECO:0000256" key="3">
    <source>
        <dbReference type="ARBA" id="ARBA00023163"/>
    </source>
</evidence>
<gene>
    <name evidence="8" type="ORF">ACFPIJ_60985</name>
</gene>
<dbReference type="SUPFAM" id="SSF47413">
    <property type="entry name" value="lambda repressor-like DNA-binding domains"/>
    <property type="match status" value="1"/>
</dbReference>
<evidence type="ECO:0000256" key="5">
    <source>
        <dbReference type="SAM" id="Phobius"/>
    </source>
</evidence>
<feature type="region of interest" description="Disordered" evidence="4">
    <location>
        <begin position="314"/>
        <end position="367"/>
    </location>
</feature>
<dbReference type="GO" id="GO:0003677">
    <property type="term" value="F:DNA binding"/>
    <property type="evidence" value="ECO:0007669"/>
    <property type="project" value="UniProtKB-KW"/>
</dbReference>
<dbReference type="RefSeq" id="WP_380128732.1">
    <property type="nucleotide sequence ID" value="NZ_JBHSIU010000130.1"/>
</dbReference>
<evidence type="ECO:0000259" key="6">
    <source>
        <dbReference type="PROSITE" id="PS50932"/>
    </source>
</evidence>
<feature type="domain" description="HTH lacI-type" evidence="6">
    <location>
        <begin position="2"/>
        <end position="56"/>
    </location>
</feature>
<evidence type="ECO:0000256" key="1">
    <source>
        <dbReference type="ARBA" id="ARBA00023015"/>
    </source>
</evidence>
<dbReference type="Proteomes" id="UP001595912">
    <property type="component" value="Unassembled WGS sequence"/>
</dbReference>
<evidence type="ECO:0000313" key="8">
    <source>
        <dbReference type="EMBL" id="MFC5008079.1"/>
    </source>
</evidence>
<dbReference type="InterPro" id="IPR046335">
    <property type="entry name" value="LacI/GalR-like_sensor"/>
</dbReference>
<dbReference type="PANTHER" id="PTHR30146:SF153">
    <property type="entry name" value="LACTOSE OPERON REPRESSOR"/>
    <property type="match status" value="1"/>
</dbReference>
<evidence type="ECO:0000256" key="4">
    <source>
        <dbReference type="SAM" id="MobiDB-lite"/>
    </source>
</evidence>
<feature type="transmembrane region" description="Helical" evidence="5">
    <location>
        <begin position="61"/>
        <end position="82"/>
    </location>
</feature>